<accession>U2E7T2</accession>
<evidence type="ECO:0000313" key="2">
    <source>
        <dbReference type="Proteomes" id="UP000016496"/>
    </source>
</evidence>
<dbReference type="EMBL" id="AWSV01000032">
    <property type="protein sequence ID" value="ERI88546.1"/>
    <property type="molecule type" value="Genomic_DNA"/>
</dbReference>
<evidence type="ECO:0000313" key="1">
    <source>
        <dbReference type="EMBL" id="ERI88546.1"/>
    </source>
</evidence>
<dbReference type="AlphaFoldDB" id="U2E7T2"/>
<name>U2E7T2_9BACE</name>
<dbReference type="Proteomes" id="UP000016496">
    <property type="component" value="Unassembled WGS sequence"/>
</dbReference>
<reference evidence="1 2" key="1">
    <citation type="submission" date="2013-08" db="EMBL/GenBank/DDBJ databases">
        <authorList>
            <person name="Weinstock G."/>
            <person name="Sodergren E."/>
            <person name="Wylie T."/>
            <person name="Fulton L."/>
            <person name="Fulton R."/>
            <person name="Fronick C."/>
            <person name="O'Laughlin M."/>
            <person name="Godfrey J."/>
            <person name="Miner T."/>
            <person name="Herter B."/>
            <person name="Appelbaum E."/>
            <person name="Cordes M."/>
            <person name="Lek S."/>
            <person name="Wollam A."/>
            <person name="Pepin K.H."/>
            <person name="Palsikar V.B."/>
            <person name="Mitreva M."/>
            <person name="Wilson R.K."/>
        </authorList>
    </citation>
    <scope>NUCLEOTIDE SEQUENCE [LARGE SCALE GENOMIC DNA]</scope>
    <source>
        <strain evidence="1 2">F0041</strain>
    </source>
</reference>
<proteinExistence type="predicted"/>
<organism evidence="1 2">
    <name type="scientific">Bacteroides pyogenes F0041</name>
    <dbReference type="NCBI Taxonomy" id="1321819"/>
    <lineage>
        <taxon>Bacteria</taxon>
        <taxon>Pseudomonadati</taxon>
        <taxon>Bacteroidota</taxon>
        <taxon>Bacteroidia</taxon>
        <taxon>Bacteroidales</taxon>
        <taxon>Bacteroidaceae</taxon>
        <taxon>Bacteroides</taxon>
    </lineage>
</organism>
<protein>
    <submittedName>
        <fullName evidence="1">Uncharacterized protein</fullName>
    </submittedName>
</protein>
<sequence length="47" mass="5187">MKTRRHLGASIVSVRHSLHEVIVSNKRDLSASIVSVRSECIGIDLES</sequence>
<dbReference type="HOGENOM" id="CLU_3164821_0_0_10"/>
<comment type="caution">
    <text evidence="1">The sequence shown here is derived from an EMBL/GenBank/DDBJ whole genome shotgun (WGS) entry which is preliminary data.</text>
</comment>
<gene>
    <name evidence="1" type="ORF">HMPREF1981_00479</name>
</gene>